<evidence type="ECO:0000256" key="2">
    <source>
        <dbReference type="SAM" id="Phobius"/>
    </source>
</evidence>
<keyword evidence="2" id="KW-0472">Membrane</keyword>
<dbReference type="Proteomes" id="UP001221142">
    <property type="component" value="Unassembled WGS sequence"/>
</dbReference>
<organism evidence="3 4">
    <name type="scientific">Roridomyces roridus</name>
    <dbReference type="NCBI Taxonomy" id="1738132"/>
    <lineage>
        <taxon>Eukaryota</taxon>
        <taxon>Fungi</taxon>
        <taxon>Dikarya</taxon>
        <taxon>Basidiomycota</taxon>
        <taxon>Agaricomycotina</taxon>
        <taxon>Agaricomycetes</taxon>
        <taxon>Agaricomycetidae</taxon>
        <taxon>Agaricales</taxon>
        <taxon>Marasmiineae</taxon>
        <taxon>Mycenaceae</taxon>
        <taxon>Roridomyces</taxon>
    </lineage>
</organism>
<sequence length="625" mass="67775">MDDDYENLPDPFANVDVNWEQLLAPSPPIPHKRKAPVTPDSRKKRKKIELEDELTCPICFDLLYVHTPPLLVAFTPALGQTCHVSANGASAELHFTAILDEDIGPAKLQLWSDIPANGRRPGDWGEADFQPISLSNEPAFPLHSVGEQEQFIRTLTLVLSVPIISATQRFSFTYRLVSENDTEWLGAYGHNGILVLSRTDTQSPVVLGQGWKSVGSHSHRMELPASPVRDFEVARISHHEDYFAIENSFLHSKNSATLVLVPRLFPRPVVLPPVLIFGSASGSLSFSSHGTIMATGAGCLFFTACDRAAGAPAIFRDFSPCRVRLVGTNCGALALASPAEKHPVQVLVIPITSSNPLTHSSLTVRSLSSLVPSGAPFCVFSSVRRHARVFPGPEASGDTTITFAVGESGGHLVVAPIEKLDNPAEEGQQLAIVTPYTPLPIAADRLPTPPPSPRLRPLIHRTAEFESPDPSFLSLPAAISHDDRAGSPSQLVVNGASQRRAGLLAGVRHFFIMFFIWIVRFFRRRPKMITATADADERTPLLREPVTPRQESASPSLVEADQPFTSRTSVHIGAGKTTIVSFKSASAVPIHLDGKEVEPDVQDIGDGLLLVEFTTAAGGRLRIGW</sequence>
<keyword evidence="4" id="KW-1185">Reference proteome</keyword>
<feature type="region of interest" description="Disordered" evidence="1">
    <location>
        <begin position="539"/>
        <end position="559"/>
    </location>
</feature>
<keyword evidence="2" id="KW-0812">Transmembrane</keyword>
<comment type="caution">
    <text evidence="3">The sequence shown here is derived from an EMBL/GenBank/DDBJ whole genome shotgun (WGS) entry which is preliminary data.</text>
</comment>
<feature type="region of interest" description="Disordered" evidence="1">
    <location>
        <begin position="24"/>
        <end position="45"/>
    </location>
</feature>
<evidence type="ECO:0000313" key="4">
    <source>
        <dbReference type="Proteomes" id="UP001221142"/>
    </source>
</evidence>
<dbReference type="EMBL" id="JARKIF010000009">
    <property type="protein sequence ID" value="KAJ7630614.1"/>
    <property type="molecule type" value="Genomic_DNA"/>
</dbReference>
<name>A0AAD7BU08_9AGAR</name>
<evidence type="ECO:0000313" key="3">
    <source>
        <dbReference type="EMBL" id="KAJ7630614.1"/>
    </source>
</evidence>
<proteinExistence type="predicted"/>
<protein>
    <submittedName>
        <fullName evidence="3">Uncharacterized protein</fullName>
    </submittedName>
</protein>
<feature type="transmembrane region" description="Helical" evidence="2">
    <location>
        <begin position="501"/>
        <end position="519"/>
    </location>
</feature>
<accession>A0AAD7BU08</accession>
<keyword evidence="2" id="KW-1133">Transmembrane helix</keyword>
<gene>
    <name evidence="3" type="ORF">FB45DRAFT_1027816</name>
</gene>
<reference evidence="3" key="1">
    <citation type="submission" date="2023-03" db="EMBL/GenBank/DDBJ databases">
        <title>Massive genome expansion in bonnet fungi (Mycena s.s.) driven by repeated elements and novel gene families across ecological guilds.</title>
        <authorList>
            <consortium name="Lawrence Berkeley National Laboratory"/>
            <person name="Harder C.B."/>
            <person name="Miyauchi S."/>
            <person name="Viragh M."/>
            <person name="Kuo A."/>
            <person name="Thoen E."/>
            <person name="Andreopoulos B."/>
            <person name="Lu D."/>
            <person name="Skrede I."/>
            <person name="Drula E."/>
            <person name="Henrissat B."/>
            <person name="Morin E."/>
            <person name="Kohler A."/>
            <person name="Barry K."/>
            <person name="LaButti K."/>
            <person name="Morin E."/>
            <person name="Salamov A."/>
            <person name="Lipzen A."/>
            <person name="Mereny Z."/>
            <person name="Hegedus B."/>
            <person name="Baldrian P."/>
            <person name="Stursova M."/>
            <person name="Weitz H."/>
            <person name="Taylor A."/>
            <person name="Grigoriev I.V."/>
            <person name="Nagy L.G."/>
            <person name="Martin F."/>
            <person name="Kauserud H."/>
        </authorList>
    </citation>
    <scope>NUCLEOTIDE SEQUENCE</scope>
    <source>
        <strain evidence="3">9284</strain>
    </source>
</reference>
<evidence type="ECO:0000256" key="1">
    <source>
        <dbReference type="SAM" id="MobiDB-lite"/>
    </source>
</evidence>
<dbReference type="AlphaFoldDB" id="A0AAD7BU08"/>